<sequence>MNLLKFASQSIYTPYVMDKVKRNEGQDGQSLSGKALAQRSIRGQNDVSKDLEIKFKTKSLLSPISSSKNAYAQTSTPGLSYSLKATSPIHHSKATKYNTPKDFSALLNPNLYHPLSNSEIPPPLRNLAIQADATVSVAELIKAGFFREAAIKAAEILTKTGHEISINQIFDLVYKRLACLTLCHQIAIAVQEVKALEDLNSTHYRDEKSGQHIVPWELRVLAVRLQGIGFGDVRKSVIGYYDLVSDVRLNLKNLRRERRLLISSNDSIEKTQLEINLWEKRLSDLGLRVASALIEMEDFEGASRFLSTLRPSPFNPNLNHQKALLWLCLGDVEAALNCAQDDKVLIILAHIADKQFEKAVQGWEDLIKTGNPDEVAMWKQNLAVSLIYLGRIKEARKILEMLIDEDGYGFHALTFNLSTIYELTTERSRSLKIGLAERLAEILETSKAQGLGKIKIGWDKVNGDFKL</sequence>
<reference evidence="1 2" key="1">
    <citation type="journal article" date="2018" name="BMC Genomics">
        <title>Comparative genome analyses reveal sequence features reflecting distinct modes of host-adaptation between dicot and monocot powdery mildew.</title>
        <authorList>
            <person name="Wu Y."/>
            <person name="Ma X."/>
            <person name="Pan Z."/>
            <person name="Kale S.D."/>
            <person name="Song Y."/>
            <person name="King H."/>
            <person name="Zhang Q."/>
            <person name="Presley C."/>
            <person name="Deng X."/>
            <person name="Wei C.I."/>
            <person name="Xiao S."/>
        </authorList>
    </citation>
    <scope>NUCLEOTIDE SEQUENCE [LARGE SCALE GENOMIC DNA]</scope>
    <source>
        <strain evidence="1">UMSG1</strain>
    </source>
</reference>
<gene>
    <name evidence="1" type="ORF">GcM1_218060</name>
</gene>
<dbReference type="PANTHER" id="PTHR21581:SF6">
    <property type="entry name" value="TRAFFICKING PROTEIN PARTICLE COMPLEX SUBUNIT 12"/>
    <property type="match status" value="1"/>
</dbReference>
<proteinExistence type="predicted"/>
<dbReference type="Proteomes" id="UP000285326">
    <property type="component" value="Unassembled WGS sequence"/>
</dbReference>
<comment type="caution">
    <text evidence="1">The sequence shown here is derived from an EMBL/GenBank/DDBJ whole genome shotgun (WGS) entry which is preliminary data.</text>
</comment>
<organism evidence="1 2">
    <name type="scientific">Golovinomyces cichoracearum</name>
    <dbReference type="NCBI Taxonomy" id="62708"/>
    <lineage>
        <taxon>Eukaryota</taxon>
        <taxon>Fungi</taxon>
        <taxon>Dikarya</taxon>
        <taxon>Ascomycota</taxon>
        <taxon>Pezizomycotina</taxon>
        <taxon>Leotiomycetes</taxon>
        <taxon>Erysiphales</taxon>
        <taxon>Erysiphaceae</taxon>
        <taxon>Golovinomyces</taxon>
    </lineage>
</organism>
<protein>
    <submittedName>
        <fullName evidence="1">Putative tetratricopeptide repeat protein 15</fullName>
    </submittedName>
</protein>
<accession>A0A420IST2</accession>
<evidence type="ECO:0000313" key="2">
    <source>
        <dbReference type="Proteomes" id="UP000285326"/>
    </source>
</evidence>
<dbReference type="EMBL" id="MCBS01021810">
    <property type="protein sequence ID" value="RKF77592.1"/>
    <property type="molecule type" value="Genomic_DNA"/>
</dbReference>
<name>A0A420IST2_9PEZI</name>
<evidence type="ECO:0000313" key="1">
    <source>
        <dbReference type="EMBL" id="RKF77592.1"/>
    </source>
</evidence>
<dbReference type="InterPro" id="IPR011990">
    <property type="entry name" value="TPR-like_helical_dom_sf"/>
</dbReference>
<dbReference type="AlphaFoldDB" id="A0A420IST2"/>
<dbReference type="GO" id="GO:0005794">
    <property type="term" value="C:Golgi apparatus"/>
    <property type="evidence" value="ECO:0007669"/>
    <property type="project" value="TreeGrafter"/>
</dbReference>
<dbReference type="PANTHER" id="PTHR21581">
    <property type="entry name" value="D-ALANYL-D-ALANINE CARBOXYPEPTIDASE"/>
    <property type="match status" value="1"/>
</dbReference>
<dbReference type="Gene3D" id="1.25.40.10">
    <property type="entry name" value="Tetratricopeptide repeat domain"/>
    <property type="match status" value="1"/>
</dbReference>
<dbReference type="SUPFAM" id="SSF48452">
    <property type="entry name" value="TPR-like"/>
    <property type="match status" value="1"/>
</dbReference>
<dbReference type="GO" id="GO:0030008">
    <property type="term" value="C:TRAPP complex"/>
    <property type="evidence" value="ECO:0007669"/>
    <property type="project" value="TreeGrafter"/>
</dbReference>